<keyword evidence="1" id="KW-0460">Magnesium</keyword>
<organism evidence="3 4">
    <name type="scientific">Knoellia remsis</name>
    <dbReference type="NCBI Taxonomy" id="407159"/>
    <lineage>
        <taxon>Bacteria</taxon>
        <taxon>Bacillati</taxon>
        <taxon>Actinomycetota</taxon>
        <taxon>Actinomycetes</taxon>
        <taxon>Micrococcales</taxon>
        <taxon>Intrasporangiaceae</taxon>
        <taxon>Knoellia</taxon>
    </lineage>
</organism>
<feature type="binding site" evidence="1">
    <location>
        <position position="84"/>
    </location>
    <ligand>
        <name>Mg(2+)</name>
        <dbReference type="ChEBI" id="CHEBI:18420"/>
        <label>3</label>
    </ligand>
</feature>
<feature type="binding site" evidence="1">
    <location>
        <position position="62"/>
    </location>
    <ligand>
        <name>substrate</name>
    </ligand>
</feature>
<comment type="miscellaneous">
    <text evidence="1">Reaction mechanism of ThiL seems to utilize a direct, inline transfer of the gamma-phosphate of ATP to TMP rather than a phosphorylated enzyme intermediate.</text>
</comment>
<evidence type="ECO:0000256" key="1">
    <source>
        <dbReference type="HAMAP-Rule" id="MF_02128"/>
    </source>
</evidence>
<dbReference type="GO" id="GO:0000287">
    <property type="term" value="F:magnesium ion binding"/>
    <property type="evidence" value="ECO:0007669"/>
    <property type="project" value="UniProtKB-UniRule"/>
</dbReference>
<feature type="binding site" evidence="1">
    <location>
        <position position="54"/>
    </location>
    <ligand>
        <name>Mg(2+)</name>
        <dbReference type="ChEBI" id="CHEBI:18420"/>
        <label>1</label>
    </ligand>
</feature>
<keyword evidence="4" id="KW-1185">Reference proteome</keyword>
<evidence type="ECO:0000313" key="3">
    <source>
        <dbReference type="EMBL" id="PRY61348.1"/>
    </source>
</evidence>
<feature type="binding site" evidence="1">
    <location>
        <begin position="131"/>
        <end position="132"/>
    </location>
    <ligand>
        <name>ATP</name>
        <dbReference type="ChEBI" id="CHEBI:30616"/>
    </ligand>
</feature>
<keyword evidence="1" id="KW-0808">Transferase</keyword>
<keyword evidence="1" id="KW-0784">Thiamine biosynthesis</keyword>
<dbReference type="EMBL" id="PVTI01000006">
    <property type="protein sequence ID" value="PRY61348.1"/>
    <property type="molecule type" value="Genomic_DNA"/>
</dbReference>
<dbReference type="HAMAP" id="MF_02128">
    <property type="entry name" value="TMP_kinase"/>
    <property type="match status" value="1"/>
</dbReference>
<proteinExistence type="inferred from homology"/>
<reference evidence="3 4" key="1">
    <citation type="submission" date="2018-03" db="EMBL/GenBank/DDBJ databases">
        <title>Genomic Encyclopedia of Archaeal and Bacterial Type Strains, Phase II (KMG-II): from individual species to whole genera.</title>
        <authorList>
            <person name="Goeker M."/>
        </authorList>
    </citation>
    <scope>NUCLEOTIDE SEQUENCE [LARGE SCALE GENOMIC DNA]</scope>
    <source>
        <strain evidence="3 4">ATCC BAA-1496</strain>
    </source>
</reference>
<dbReference type="SUPFAM" id="SSF56042">
    <property type="entry name" value="PurM C-terminal domain-like"/>
    <property type="match status" value="1"/>
</dbReference>
<dbReference type="UniPathway" id="UPA00060">
    <property type="reaction ID" value="UER00142"/>
</dbReference>
<keyword evidence="1 3" id="KW-0418">Kinase</keyword>
<keyword evidence="1" id="KW-0547">Nucleotide-binding</keyword>
<dbReference type="PANTHER" id="PTHR30270">
    <property type="entry name" value="THIAMINE-MONOPHOSPHATE KINASE"/>
    <property type="match status" value="1"/>
</dbReference>
<sequence>MVAHTTIGELSESDLLARILPVFAAGKGAGRGVLVPPGDDAAVLATGGSVVVTTDSMVRGMDWRDDWSSGHDVGLKLVAQNVADVAAMGAVPTGLLIALAAAPATSLDWVVDLTDGIAAGAEDAGCPVVGGDLSSAPEGVVIVAVTAFGDLEGRAPVLRSGARPGDVVAVAGSLGWSGAGLALLLAGEAGPSDPRAGSERKAREGSVERARSLVTWFHRSPRPPWEAGPVAAAVGASSMIDLSDGLVRDGGRIAAASGVELALDERVLRETFLAGVVADAVGEDEGWRQVLSGGEEHSLLATFPPGAVPDDPSAPWTVIGEVVEAGAAGPRLTVGGAEPSVTGWDHFAG</sequence>
<feature type="domain" description="PurM-like N-terminal" evidence="2">
    <location>
        <begin position="38"/>
        <end position="149"/>
    </location>
</feature>
<dbReference type="InterPro" id="IPR016188">
    <property type="entry name" value="PurM-like_N"/>
</dbReference>
<evidence type="ECO:0000259" key="2">
    <source>
        <dbReference type="Pfam" id="PF00586"/>
    </source>
</evidence>
<feature type="binding site" evidence="1">
    <location>
        <position position="53"/>
    </location>
    <ligand>
        <name>Mg(2+)</name>
        <dbReference type="ChEBI" id="CHEBI:18420"/>
        <label>4</label>
    </ligand>
</feature>
<comment type="function">
    <text evidence="1">Catalyzes the ATP-dependent phosphorylation of thiamine-monophosphate (TMP) to form thiamine-pyrophosphate (TPP), the active form of vitamin B1.</text>
</comment>
<dbReference type="GO" id="GO:0009030">
    <property type="term" value="F:thiamine-phosphate kinase activity"/>
    <property type="evidence" value="ECO:0007669"/>
    <property type="project" value="UniProtKB-UniRule"/>
</dbReference>
<protein>
    <recommendedName>
        <fullName evidence="1">Thiamine-monophosphate kinase</fullName>
        <shortName evidence="1">TMP kinase</shortName>
        <shortName evidence="1">Thiamine-phosphate kinase</shortName>
        <ecNumber evidence="1">2.7.4.16</ecNumber>
    </recommendedName>
</protein>
<dbReference type="Pfam" id="PF00586">
    <property type="entry name" value="AIRS"/>
    <property type="match status" value="1"/>
</dbReference>
<feature type="binding site" evidence="1">
    <location>
        <position position="344"/>
    </location>
    <ligand>
        <name>substrate</name>
    </ligand>
</feature>
<dbReference type="RefSeq" id="WP_106296950.1">
    <property type="nucleotide sequence ID" value="NZ_PVTI01000006.1"/>
</dbReference>
<feature type="binding site" evidence="1">
    <location>
        <position position="132"/>
    </location>
    <ligand>
        <name>Mg(2+)</name>
        <dbReference type="ChEBI" id="CHEBI:18420"/>
        <label>1</label>
    </ligand>
</feature>
<feature type="binding site" evidence="1">
    <location>
        <position position="244"/>
    </location>
    <ligand>
        <name>Mg(2+)</name>
        <dbReference type="ChEBI" id="CHEBI:18420"/>
        <label>5</label>
    </ligand>
</feature>
<name>A0A2T0UU10_9MICO</name>
<comment type="caution">
    <text evidence="1">Lacks conserved residue(s) required for the propagation of feature annotation.</text>
</comment>
<dbReference type="Proteomes" id="UP000237822">
    <property type="component" value="Unassembled WGS sequence"/>
</dbReference>
<dbReference type="PIRSF" id="PIRSF005303">
    <property type="entry name" value="Thiam_monoph_kin"/>
    <property type="match status" value="1"/>
</dbReference>
<feature type="binding site" evidence="1">
    <location>
        <position position="84"/>
    </location>
    <ligand>
        <name>Mg(2+)</name>
        <dbReference type="ChEBI" id="CHEBI:18420"/>
        <label>2</label>
    </ligand>
</feature>
<feature type="binding site" evidence="1">
    <location>
        <position position="159"/>
    </location>
    <ligand>
        <name>ATP</name>
        <dbReference type="ChEBI" id="CHEBI:30616"/>
    </ligand>
</feature>
<feature type="binding site" evidence="1">
    <location>
        <position position="241"/>
    </location>
    <ligand>
        <name>Mg(2+)</name>
        <dbReference type="ChEBI" id="CHEBI:18420"/>
        <label>3</label>
    </ligand>
</feature>
<dbReference type="CDD" id="cd02194">
    <property type="entry name" value="ThiL"/>
    <property type="match status" value="1"/>
</dbReference>
<accession>A0A2T0UU10</accession>
<feature type="binding site" evidence="1">
    <location>
        <position position="55"/>
    </location>
    <ligand>
        <name>Mg(2+)</name>
        <dbReference type="ChEBI" id="CHEBI:18420"/>
        <label>2</label>
    </ligand>
</feature>
<keyword evidence="1" id="KW-0479">Metal-binding</keyword>
<comment type="catalytic activity">
    <reaction evidence="1">
        <text>thiamine phosphate + ATP = thiamine diphosphate + ADP</text>
        <dbReference type="Rhea" id="RHEA:15913"/>
        <dbReference type="ChEBI" id="CHEBI:30616"/>
        <dbReference type="ChEBI" id="CHEBI:37575"/>
        <dbReference type="ChEBI" id="CHEBI:58937"/>
        <dbReference type="ChEBI" id="CHEBI:456216"/>
        <dbReference type="EC" id="2.7.4.16"/>
    </reaction>
</comment>
<dbReference type="EC" id="2.7.4.16" evidence="1"/>
<dbReference type="AlphaFoldDB" id="A0A2T0UU10"/>
<feature type="binding site" evidence="1">
    <location>
        <position position="55"/>
    </location>
    <ligand>
        <name>Mg(2+)</name>
        <dbReference type="ChEBI" id="CHEBI:18420"/>
        <label>1</label>
    </ligand>
</feature>
<feature type="binding site" evidence="1">
    <location>
        <position position="84"/>
    </location>
    <ligand>
        <name>Mg(2+)</name>
        <dbReference type="ChEBI" id="CHEBI:18420"/>
        <label>4</label>
    </ligand>
</feature>
<feature type="binding site" evidence="1">
    <location>
        <position position="40"/>
    </location>
    <ligand>
        <name>Mg(2+)</name>
        <dbReference type="ChEBI" id="CHEBI:18420"/>
        <label>4</label>
    </ligand>
</feature>
<dbReference type="InterPro" id="IPR036921">
    <property type="entry name" value="PurM-like_N_sf"/>
</dbReference>
<dbReference type="Gene3D" id="3.30.1330.10">
    <property type="entry name" value="PurM-like, N-terminal domain"/>
    <property type="match status" value="1"/>
</dbReference>
<comment type="caution">
    <text evidence="3">The sequence shown here is derived from an EMBL/GenBank/DDBJ whole genome shotgun (WGS) entry which is preliminary data.</text>
</comment>
<dbReference type="InterPro" id="IPR036676">
    <property type="entry name" value="PurM-like_C_sf"/>
</dbReference>
<dbReference type="GO" id="GO:0005524">
    <property type="term" value="F:ATP binding"/>
    <property type="evidence" value="ECO:0007669"/>
    <property type="project" value="UniProtKB-UniRule"/>
</dbReference>
<dbReference type="InterPro" id="IPR006283">
    <property type="entry name" value="ThiL-like"/>
</dbReference>
<gene>
    <name evidence="1" type="primary">thiL</name>
    <name evidence="3" type="ORF">BCF74_10698</name>
</gene>
<dbReference type="Gene3D" id="3.90.650.10">
    <property type="entry name" value="PurM-like C-terminal domain"/>
    <property type="match status" value="1"/>
</dbReference>
<dbReference type="GO" id="GO:0009229">
    <property type="term" value="P:thiamine diphosphate biosynthetic process"/>
    <property type="evidence" value="ECO:0007669"/>
    <property type="project" value="UniProtKB-UniRule"/>
</dbReference>
<feature type="binding site" evidence="1">
    <location>
        <position position="40"/>
    </location>
    <ligand>
        <name>Mg(2+)</name>
        <dbReference type="ChEBI" id="CHEBI:18420"/>
        <label>3</label>
    </ligand>
</feature>
<dbReference type="OrthoDB" id="9802811at2"/>
<dbReference type="SUPFAM" id="SSF55326">
    <property type="entry name" value="PurM N-terminal domain-like"/>
    <property type="match status" value="1"/>
</dbReference>
<evidence type="ECO:0000313" key="4">
    <source>
        <dbReference type="Proteomes" id="UP000237822"/>
    </source>
</evidence>
<keyword evidence="1" id="KW-0067">ATP-binding</keyword>
<dbReference type="NCBIfam" id="TIGR01379">
    <property type="entry name" value="thiL"/>
    <property type="match status" value="1"/>
</dbReference>
<comment type="similarity">
    <text evidence="1">Belongs to the thiamine-monophosphate kinase family.</text>
</comment>
<dbReference type="GO" id="GO:0009228">
    <property type="term" value="P:thiamine biosynthetic process"/>
    <property type="evidence" value="ECO:0007669"/>
    <property type="project" value="UniProtKB-KW"/>
</dbReference>
<comment type="pathway">
    <text evidence="1">Cofactor biosynthesis; thiamine diphosphate biosynthesis; thiamine diphosphate from thiamine phosphate: step 1/1.</text>
</comment>
<feature type="binding site" evidence="1">
    <location>
        <position position="243"/>
    </location>
    <ligand>
        <name>ATP</name>
        <dbReference type="ChEBI" id="CHEBI:30616"/>
    </ligand>
</feature>
<dbReference type="PANTHER" id="PTHR30270:SF0">
    <property type="entry name" value="THIAMINE-MONOPHOSPHATE KINASE"/>
    <property type="match status" value="1"/>
</dbReference>
<feature type="binding site" evidence="1">
    <location>
        <position position="295"/>
    </location>
    <ligand>
        <name>substrate</name>
    </ligand>
</feature>